<proteinExistence type="predicted"/>
<evidence type="ECO:0000313" key="1">
    <source>
        <dbReference type="EMBL" id="BBL07661.1"/>
    </source>
</evidence>
<dbReference type="EMBL" id="AP019736">
    <property type="protein sequence ID" value="BBL07661.1"/>
    <property type="molecule type" value="Genomic_DNA"/>
</dbReference>
<accession>A0A4Y1X307</accession>
<dbReference type="AlphaFoldDB" id="A0A4Y1X307"/>
<gene>
    <name evidence="1" type="ORF">A5CPEGH6_22990</name>
</gene>
<protein>
    <submittedName>
        <fullName evidence="1">Uncharacterized protein</fullName>
    </submittedName>
</protein>
<dbReference type="RefSeq" id="WP_141429809.1">
    <property type="nucleotide sequence ID" value="NZ_AP019736.1"/>
</dbReference>
<dbReference type="OrthoDB" id="3036093at2"/>
<dbReference type="KEGG" id="ada:A5CPEGH6_22990"/>
<dbReference type="Proteomes" id="UP000319374">
    <property type="component" value="Chromosome"/>
</dbReference>
<reference evidence="2" key="1">
    <citation type="submission" date="2019-06" db="EMBL/GenBank/DDBJ databases">
        <title>Alistipes onderdonkii subsp. vulgaris subsp. nov., Alistipes dispar sp. nov. and Alistipes communis sp. nov., isolated from human faeces, and creation of Alistipes onderdonkii subsp. onderdonkii subsp. nov.</title>
        <authorList>
            <person name="Sakamoto M."/>
            <person name="Ikeyama N."/>
            <person name="Ogata Y."/>
            <person name="Suda W."/>
            <person name="Iino T."/>
            <person name="Hattori M."/>
            <person name="Ohkuma M."/>
        </authorList>
    </citation>
    <scope>NUCLEOTIDE SEQUENCE [LARGE SCALE GENOMIC DNA]</scope>
    <source>
        <strain evidence="2">5CPEGH6</strain>
    </source>
</reference>
<dbReference type="GeneID" id="98674282"/>
<organism evidence="1 2">
    <name type="scientific">Alistipes dispar</name>
    <dbReference type="NCBI Taxonomy" id="2585119"/>
    <lineage>
        <taxon>Bacteria</taxon>
        <taxon>Pseudomonadati</taxon>
        <taxon>Bacteroidota</taxon>
        <taxon>Bacteroidia</taxon>
        <taxon>Bacteroidales</taxon>
        <taxon>Rikenellaceae</taxon>
        <taxon>Alistipes</taxon>
    </lineage>
</organism>
<evidence type="ECO:0000313" key="2">
    <source>
        <dbReference type="Proteomes" id="UP000319374"/>
    </source>
</evidence>
<name>A0A4Y1X307_9BACT</name>
<sequence>MTLLSIKDKLSISRFGKSILDDKSWIYECAALISDSRANRQFIDDMEWFLENHNKTYNDKKK</sequence>
<keyword evidence="2" id="KW-1185">Reference proteome</keyword>